<evidence type="ECO:0000256" key="7">
    <source>
        <dbReference type="ARBA" id="ARBA00023136"/>
    </source>
</evidence>
<reference evidence="9 10" key="1">
    <citation type="journal article" date="2011" name="J. Bacteriol.">
        <title>Genome sequence of the mercury-methylating and pleomorphic Desulfovibrio africanus Strain Walvis Bay.</title>
        <authorList>
            <person name="Brown S.D."/>
            <person name="Wall J.D."/>
            <person name="Kucken A.M."/>
            <person name="Gilmour C.C."/>
            <person name="Podar M."/>
            <person name="Brandt C.C."/>
            <person name="Teshima H."/>
            <person name="Detter J.C."/>
            <person name="Han C.S."/>
            <person name="Land M.L."/>
            <person name="Lucas S."/>
            <person name="Han J."/>
            <person name="Pennacchio L."/>
            <person name="Nolan M."/>
            <person name="Pitluck S."/>
            <person name="Woyke T."/>
            <person name="Goodwin L."/>
            <person name="Palumbo A.V."/>
            <person name="Elias D.A."/>
        </authorList>
    </citation>
    <scope>NUCLEOTIDE SEQUENCE [LARGE SCALE GENOMIC DNA]</scope>
    <source>
        <strain evidence="9 10">Walvis Bay</strain>
    </source>
</reference>
<evidence type="ECO:0000313" key="10">
    <source>
        <dbReference type="Proteomes" id="UP000007844"/>
    </source>
</evidence>
<dbReference type="Proteomes" id="UP000007844">
    <property type="component" value="Chromosome"/>
</dbReference>
<evidence type="ECO:0000256" key="6">
    <source>
        <dbReference type="ARBA" id="ARBA00022989"/>
    </source>
</evidence>
<dbReference type="CDD" id="cd06550">
    <property type="entry name" value="TM_ABC_iron-siderophores_like"/>
    <property type="match status" value="1"/>
</dbReference>
<dbReference type="GO" id="GO:0033214">
    <property type="term" value="P:siderophore-iron import into cell"/>
    <property type="evidence" value="ECO:0007669"/>
    <property type="project" value="TreeGrafter"/>
</dbReference>
<organism evidence="9 10">
    <name type="scientific">Desulfocurvibacter africanus subsp. africanus str. Walvis Bay</name>
    <dbReference type="NCBI Taxonomy" id="690850"/>
    <lineage>
        <taxon>Bacteria</taxon>
        <taxon>Pseudomonadati</taxon>
        <taxon>Thermodesulfobacteriota</taxon>
        <taxon>Desulfovibrionia</taxon>
        <taxon>Desulfovibrionales</taxon>
        <taxon>Desulfovibrionaceae</taxon>
        <taxon>Desulfocurvibacter</taxon>
    </lineage>
</organism>
<dbReference type="eggNOG" id="COG0609">
    <property type="taxonomic scope" value="Bacteria"/>
</dbReference>
<dbReference type="RefSeq" id="WP_014258380.1">
    <property type="nucleotide sequence ID" value="NC_016629.1"/>
</dbReference>
<keyword evidence="10" id="KW-1185">Reference proteome</keyword>
<dbReference type="GO" id="GO:0005886">
    <property type="term" value="C:plasma membrane"/>
    <property type="evidence" value="ECO:0007669"/>
    <property type="project" value="UniProtKB-SubCell"/>
</dbReference>
<dbReference type="PANTHER" id="PTHR30472">
    <property type="entry name" value="FERRIC ENTEROBACTIN TRANSPORT SYSTEM PERMEASE PROTEIN"/>
    <property type="match status" value="1"/>
</dbReference>
<evidence type="ECO:0000256" key="3">
    <source>
        <dbReference type="ARBA" id="ARBA00022448"/>
    </source>
</evidence>
<keyword evidence="4" id="KW-1003">Cell membrane</keyword>
<proteinExistence type="inferred from homology"/>
<dbReference type="SUPFAM" id="SSF81345">
    <property type="entry name" value="ABC transporter involved in vitamin B12 uptake, BtuC"/>
    <property type="match status" value="1"/>
</dbReference>
<dbReference type="FunFam" id="1.10.3470.10:FF:000001">
    <property type="entry name" value="Vitamin B12 ABC transporter permease BtuC"/>
    <property type="match status" value="1"/>
</dbReference>
<feature type="transmembrane region" description="Helical" evidence="8">
    <location>
        <begin position="243"/>
        <end position="269"/>
    </location>
</feature>
<dbReference type="AlphaFoldDB" id="F3YVC1"/>
<dbReference type="Pfam" id="PF01032">
    <property type="entry name" value="FecCD"/>
    <property type="match status" value="1"/>
</dbReference>
<feature type="transmembrane region" description="Helical" evidence="8">
    <location>
        <begin position="86"/>
        <end position="110"/>
    </location>
</feature>
<dbReference type="HOGENOM" id="CLU_013016_0_3_7"/>
<keyword evidence="6 8" id="KW-1133">Transmembrane helix</keyword>
<name>F3YVC1_DESAF</name>
<feature type="transmembrane region" description="Helical" evidence="8">
    <location>
        <begin position="154"/>
        <end position="175"/>
    </location>
</feature>
<evidence type="ECO:0000256" key="8">
    <source>
        <dbReference type="SAM" id="Phobius"/>
    </source>
</evidence>
<feature type="transmembrane region" description="Helical" evidence="8">
    <location>
        <begin position="311"/>
        <end position="331"/>
    </location>
</feature>
<dbReference type="PANTHER" id="PTHR30472:SF25">
    <property type="entry name" value="ABC TRANSPORTER PERMEASE PROTEIN MJ0876-RELATED"/>
    <property type="match status" value="1"/>
</dbReference>
<feature type="transmembrane region" description="Helical" evidence="8">
    <location>
        <begin position="54"/>
        <end position="74"/>
    </location>
</feature>
<evidence type="ECO:0000256" key="2">
    <source>
        <dbReference type="ARBA" id="ARBA00007935"/>
    </source>
</evidence>
<dbReference type="InterPro" id="IPR037294">
    <property type="entry name" value="ABC_BtuC-like"/>
</dbReference>
<accession>F3YVC1</accession>
<comment type="similarity">
    <text evidence="2">Belongs to the binding-protein-dependent transport system permease family. FecCD subfamily.</text>
</comment>
<dbReference type="KEGG" id="daf:Desaf_0153"/>
<dbReference type="STRING" id="690850.Desaf_0153"/>
<evidence type="ECO:0000256" key="1">
    <source>
        <dbReference type="ARBA" id="ARBA00004651"/>
    </source>
</evidence>
<dbReference type="Gene3D" id="1.10.3470.10">
    <property type="entry name" value="ABC transporter involved in vitamin B12 uptake, BtuC"/>
    <property type="match status" value="1"/>
</dbReference>
<evidence type="ECO:0000256" key="4">
    <source>
        <dbReference type="ARBA" id="ARBA00022475"/>
    </source>
</evidence>
<sequence>MGLALALVLSIPAACAVGPLDIGFSQAAQALLDLFRSVPLTDETTRVVVVDLRLSRTLLAAAVGAGLAVSGAVFQGILQNPLADPFTVGVSTGAAFGASMAIFLGLSAGLPLMGMPFLSDMGLMPLAGLAGGLAALAIVILLGRSGGTLRRETLVLAGIVVSTFLSALIALLKALDEESVTSIVFWIMGSFQGRGWIHLILFLPYFLLGAALIALRSRELDILSLGEVQARQLGVDAARTRTLLLTAASLITAASVSVAGVIGFAGLVVPHVVRLLVGGEHRPLLVFSALAGALALIWADTLARSVLHGGAELPVGVVTALLGGPFFALLLRRRAREWRQ</sequence>
<keyword evidence="3" id="KW-0813">Transport</keyword>
<dbReference type="InterPro" id="IPR000522">
    <property type="entry name" value="ABC_transptr_permease_BtuC"/>
</dbReference>
<evidence type="ECO:0000256" key="5">
    <source>
        <dbReference type="ARBA" id="ARBA00022692"/>
    </source>
</evidence>
<dbReference type="EMBL" id="CP003221">
    <property type="protein sequence ID" value="EGJ48513.1"/>
    <property type="molecule type" value="Genomic_DNA"/>
</dbReference>
<feature type="transmembrane region" description="Helical" evidence="8">
    <location>
        <begin position="122"/>
        <end position="142"/>
    </location>
</feature>
<feature type="transmembrane region" description="Helical" evidence="8">
    <location>
        <begin position="281"/>
        <end position="299"/>
    </location>
</feature>
<comment type="subcellular location">
    <subcellularLocation>
        <location evidence="1">Cell membrane</location>
        <topology evidence="1">Multi-pass membrane protein</topology>
    </subcellularLocation>
</comment>
<evidence type="ECO:0000313" key="9">
    <source>
        <dbReference type="EMBL" id="EGJ48513.1"/>
    </source>
</evidence>
<protein>
    <submittedName>
        <fullName evidence="9">ABC-type transporter, integral membrane subunit</fullName>
    </submittedName>
</protein>
<dbReference type="GO" id="GO:0022857">
    <property type="term" value="F:transmembrane transporter activity"/>
    <property type="evidence" value="ECO:0007669"/>
    <property type="project" value="InterPro"/>
</dbReference>
<feature type="transmembrane region" description="Helical" evidence="8">
    <location>
        <begin position="195"/>
        <end position="215"/>
    </location>
</feature>
<gene>
    <name evidence="9" type="ORF">Desaf_0153</name>
</gene>
<keyword evidence="7 8" id="KW-0472">Membrane</keyword>
<keyword evidence="5 8" id="KW-0812">Transmembrane</keyword>